<comment type="caution">
    <text evidence="2">The sequence shown here is derived from an EMBL/GenBank/DDBJ whole genome shotgun (WGS) entry which is preliminary data.</text>
</comment>
<evidence type="ECO:0008006" key="5">
    <source>
        <dbReference type="Google" id="ProtNLM"/>
    </source>
</evidence>
<evidence type="ECO:0000256" key="1">
    <source>
        <dbReference type="SAM" id="SignalP"/>
    </source>
</evidence>
<dbReference type="Proteomes" id="UP000626109">
    <property type="component" value="Unassembled WGS sequence"/>
</dbReference>
<keyword evidence="1" id="KW-0732">Signal</keyword>
<keyword evidence="4" id="KW-1185">Reference proteome</keyword>
<feature type="signal peptide" evidence="1">
    <location>
        <begin position="1"/>
        <end position="23"/>
    </location>
</feature>
<evidence type="ECO:0000313" key="3">
    <source>
        <dbReference type="EMBL" id="CAE8674192.1"/>
    </source>
</evidence>
<dbReference type="EMBL" id="CAJNNV010025023">
    <property type="protein sequence ID" value="CAE8611432.1"/>
    <property type="molecule type" value="Genomic_DNA"/>
</dbReference>
<feature type="non-terminal residue" evidence="2">
    <location>
        <position position="162"/>
    </location>
</feature>
<proteinExistence type="predicted"/>
<evidence type="ECO:0000313" key="2">
    <source>
        <dbReference type="EMBL" id="CAE8611432.1"/>
    </source>
</evidence>
<reference evidence="2" key="1">
    <citation type="submission" date="2021-02" db="EMBL/GenBank/DDBJ databases">
        <authorList>
            <person name="Dougan E. K."/>
            <person name="Rhodes N."/>
            <person name="Thang M."/>
            <person name="Chan C."/>
        </authorList>
    </citation>
    <scope>NUCLEOTIDE SEQUENCE</scope>
</reference>
<gene>
    <name evidence="2" type="ORF">PGLA1383_LOCUS29236</name>
    <name evidence="3" type="ORF">PGLA2088_LOCUS18863</name>
</gene>
<sequence>MPIPGLAILLLAMALQTTTPSAAATDSVKWIVGATDQDCTKACSLLERECDETAWPETFDAWQAVASAVGIFCTSQWPGNWDYNPAVSVMDGACFWEGFGARCSGGGVGELPSTIARRFCPCREPEEEELARSGTVFLSAFNSAQILNSATKLRVPSGIPSK</sequence>
<dbReference type="AlphaFoldDB" id="A0A813FHP6"/>
<protein>
    <recommendedName>
        <fullName evidence="5">Alpha-1,6-mannosyl-glycoprotein 6-beta-N-acetylglucosaminyltransferase</fullName>
    </recommendedName>
</protein>
<dbReference type="Proteomes" id="UP000654075">
    <property type="component" value="Unassembled WGS sequence"/>
</dbReference>
<accession>A0A813FHP6</accession>
<feature type="chain" id="PRO_5035596209" description="Alpha-1,6-mannosyl-glycoprotein 6-beta-N-acetylglucosaminyltransferase" evidence="1">
    <location>
        <begin position="24"/>
        <end position="162"/>
    </location>
</feature>
<evidence type="ECO:0000313" key="4">
    <source>
        <dbReference type="Proteomes" id="UP000654075"/>
    </source>
</evidence>
<name>A0A813FHP6_POLGL</name>
<dbReference type="EMBL" id="CAJNNW010024771">
    <property type="protein sequence ID" value="CAE8674192.1"/>
    <property type="molecule type" value="Genomic_DNA"/>
</dbReference>
<organism evidence="2 4">
    <name type="scientific">Polarella glacialis</name>
    <name type="common">Dinoflagellate</name>
    <dbReference type="NCBI Taxonomy" id="89957"/>
    <lineage>
        <taxon>Eukaryota</taxon>
        <taxon>Sar</taxon>
        <taxon>Alveolata</taxon>
        <taxon>Dinophyceae</taxon>
        <taxon>Suessiales</taxon>
        <taxon>Suessiaceae</taxon>
        <taxon>Polarella</taxon>
    </lineage>
</organism>